<dbReference type="EMBL" id="BFAA01010035">
    <property type="protein sequence ID" value="GCB76196.1"/>
    <property type="molecule type" value="Genomic_DNA"/>
</dbReference>
<proteinExistence type="predicted"/>
<dbReference type="InterPro" id="IPR000210">
    <property type="entry name" value="BTB/POZ_dom"/>
</dbReference>
<keyword evidence="3" id="KW-0479">Metal-binding</keyword>
<evidence type="ECO:0000256" key="6">
    <source>
        <dbReference type="ARBA" id="ARBA00022833"/>
    </source>
</evidence>
<evidence type="ECO:0000259" key="13">
    <source>
        <dbReference type="PROSITE" id="PS50097"/>
    </source>
</evidence>
<dbReference type="FunFam" id="3.30.710.10:FF:000047">
    <property type="entry name" value="Zinc finger and BTB domain-containing protein 26"/>
    <property type="match status" value="1"/>
</dbReference>
<feature type="region of interest" description="Disordered" evidence="12">
    <location>
        <begin position="18"/>
        <end position="39"/>
    </location>
</feature>
<feature type="domain" description="BTB" evidence="13">
    <location>
        <begin position="76"/>
        <end position="140"/>
    </location>
</feature>
<keyword evidence="6" id="KW-0862">Zinc</keyword>
<dbReference type="PANTHER" id="PTHR46105:SF29">
    <property type="entry name" value="ZINC FINGER AND BTB DOMAIN CONTAINING 12"/>
    <property type="match status" value="1"/>
</dbReference>
<feature type="compositionally biased region" description="Basic and acidic residues" evidence="12">
    <location>
        <begin position="195"/>
        <end position="222"/>
    </location>
</feature>
<evidence type="ECO:0000256" key="9">
    <source>
        <dbReference type="ARBA" id="ARBA00023163"/>
    </source>
</evidence>
<feature type="domain" description="C2H2-type" evidence="14">
    <location>
        <begin position="398"/>
        <end position="425"/>
    </location>
</feature>
<evidence type="ECO:0000256" key="12">
    <source>
        <dbReference type="SAM" id="MobiDB-lite"/>
    </source>
</evidence>
<dbReference type="GO" id="GO:0008270">
    <property type="term" value="F:zinc ion binding"/>
    <property type="evidence" value="ECO:0007669"/>
    <property type="project" value="UniProtKB-KW"/>
</dbReference>
<feature type="region of interest" description="Disordered" evidence="12">
    <location>
        <begin position="180"/>
        <end position="229"/>
    </location>
</feature>
<dbReference type="FunFam" id="3.30.160.60:FF:001498">
    <property type="entry name" value="Zinc finger protein 404"/>
    <property type="match status" value="1"/>
</dbReference>
<keyword evidence="4" id="KW-0677">Repeat</keyword>
<feature type="domain" description="C2H2-type" evidence="14">
    <location>
        <begin position="373"/>
        <end position="395"/>
    </location>
</feature>
<name>A0A401PSR5_SCYTO</name>
<evidence type="ECO:0000313" key="15">
    <source>
        <dbReference type="EMBL" id="GCB76196.1"/>
    </source>
</evidence>
<organism evidence="15 16">
    <name type="scientific">Scyliorhinus torazame</name>
    <name type="common">Cloudy catshark</name>
    <name type="synonym">Catulus torazame</name>
    <dbReference type="NCBI Taxonomy" id="75743"/>
    <lineage>
        <taxon>Eukaryota</taxon>
        <taxon>Metazoa</taxon>
        <taxon>Chordata</taxon>
        <taxon>Craniata</taxon>
        <taxon>Vertebrata</taxon>
        <taxon>Chondrichthyes</taxon>
        <taxon>Elasmobranchii</taxon>
        <taxon>Galeomorphii</taxon>
        <taxon>Galeoidea</taxon>
        <taxon>Carcharhiniformes</taxon>
        <taxon>Scyliorhinidae</taxon>
        <taxon>Scyliorhinus</taxon>
    </lineage>
</organism>
<keyword evidence="9" id="KW-0804">Transcription</keyword>
<accession>A0A401PSR5</accession>
<keyword evidence="5 11" id="KW-0863">Zinc-finger</keyword>
<protein>
    <recommendedName>
        <fullName evidence="17">Zinc finger and BTB domain-containing protein 26</fullName>
    </recommendedName>
</protein>
<evidence type="ECO:0000259" key="14">
    <source>
        <dbReference type="PROSITE" id="PS50157"/>
    </source>
</evidence>
<dbReference type="AlphaFoldDB" id="A0A401PSR5"/>
<feature type="domain" description="C2H2-type" evidence="14">
    <location>
        <begin position="426"/>
        <end position="453"/>
    </location>
</feature>
<sequence>MVYLYSWLSLVKRIRMSPPSLPRSSRDASPGASRIRRRGKIGNMAPTPDVLCFKFSSYGDSMLQKMNFLRQQKRFCDVTIRINNVAFLGHKIIFAACSPFLRDQFLLNDSKDVRISLLQSSEVGEQILLSCYTGILEFPVKELVNYLTAASYLQMGHIVERCTQALSKYIEPKLLSEDQAHNIGESSTSTTFPESSERPLESSPPDSEKSKMEDLTQTRDVSECDTDSEDSNIRIVKVESLTSDIQESENGDSLSHLSNNFSNSVERAIANSPESQHSLVNSTVDSRSNKVVDSCLQNFVADPPRLSEVVNGTSFMLAANEFELQGLSSFPNEEMAAAGGFLFKHNRGTKLFANKTMYTNHFKMQDKWLQKPHHCSKCGKIFQHLENFISHLKTHKLFLCLRCGKIFTQKSNLTRHIRVHTGIKPYQCTICGKTFTQKCSLQDHLNLHSGDRPHKCNYCDVGFAHKPALRRHLKEQHGKKCVDNVTEGSIQEITLEVDTIE</sequence>
<dbReference type="GO" id="GO:0000978">
    <property type="term" value="F:RNA polymerase II cis-regulatory region sequence-specific DNA binding"/>
    <property type="evidence" value="ECO:0007669"/>
    <property type="project" value="TreeGrafter"/>
</dbReference>
<comment type="caution">
    <text evidence="15">The sequence shown here is derived from an EMBL/GenBank/DDBJ whole genome shotgun (WGS) entry which is preliminary data.</text>
</comment>
<gene>
    <name evidence="15" type="ORF">scyTo_0016529</name>
</gene>
<dbReference type="PROSITE" id="PS50157">
    <property type="entry name" value="ZINC_FINGER_C2H2_2"/>
    <property type="match status" value="4"/>
</dbReference>
<evidence type="ECO:0000256" key="5">
    <source>
        <dbReference type="ARBA" id="ARBA00022771"/>
    </source>
</evidence>
<dbReference type="OMA" id="FPNEEMA"/>
<dbReference type="Gene3D" id="3.30.710.10">
    <property type="entry name" value="Potassium Channel Kv1.1, Chain A"/>
    <property type="match status" value="1"/>
</dbReference>
<evidence type="ECO:0000256" key="3">
    <source>
        <dbReference type="ARBA" id="ARBA00022723"/>
    </source>
</evidence>
<dbReference type="SUPFAM" id="SSF54695">
    <property type="entry name" value="POZ domain"/>
    <property type="match status" value="1"/>
</dbReference>
<dbReference type="SMART" id="SM00355">
    <property type="entry name" value="ZnF_C2H2"/>
    <property type="match status" value="4"/>
</dbReference>
<evidence type="ECO:0000256" key="10">
    <source>
        <dbReference type="ARBA" id="ARBA00023242"/>
    </source>
</evidence>
<dbReference type="GO" id="GO:0005634">
    <property type="term" value="C:nucleus"/>
    <property type="evidence" value="ECO:0007669"/>
    <property type="project" value="UniProtKB-SubCell"/>
</dbReference>
<keyword evidence="10" id="KW-0539">Nucleus</keyword>
<evidence type="ECO:0008006" key="17">
    <source>
        <dbReference type="Google" id="ProtNLM"/>
    </source>
</evidence>
<comment type="subcellular location">
    <subcellularLocation>
        <location evidence="2">Nucleus</location>
    </subcellularLocation>
</comment>
<reference evidence="15 16" key="1">
    <citation type="journal article" date="2018" name="Nat. Ecol. Evol.">
        <title>Shark genomes provide insights into elasmobranch evolution and the origin of vertebrates.</title>
        <authorList>
            <person name="Hara Y"/>
            <person name="Yamaguchi K"/>
            <person name="Onimaru K"/>
            <person name="Kadota M"/>
            <person name="Koyanagi M"/>
            <person name="Keeley SD"/>
            <person name="Tatsumi K"/>
            <person name="Tanaka K"/>
            <person name="Motone F"/>
            <person name="Kageyama Y"/>
            <person name="Nozu R"/>
            <person name="Adachi N"/>
            <person name="Nishimura O"/>
            <person name="Nakagawa R"/>
            <person name="Tanegashima C"/>
            <person name="Kiyatake I"/>
            <person name="Matsumoto R"/>
            <person name="Murakumo K"/>
            <person name="Nishida K"/>
            <person name="Terakita A"/>
            <person name="Kuratani S"/>
            <person name="Sato K"/>
            <person name="Hyodo S Kuraku.S."/>
        </authorList>
    </citation>
    <scope>NUCLEOTIDE SEQUENCE [LARGE SCALE GENOMIC DNA]</scope>
</reference>
<dbReference type="InterPro" id="IPR036236">
    <property type="entry name" value="Znf_C2H2_sf"/>
</dbReference>
<dbReference type="GO" id="GO:0000981">
    <property type="term" value="F:DNA-binding transcription factor activity, RNA polymerase II-specific"/>
    <property type="evidence" value="ECO:0007669"/>
    <property type="project" value="TreeGrafter"/>
</dbReference>
<comment type="function">
    <text evidence="1">May be involved in transcriptional regulation.</text>
</comment>
<dbReference type="PANTHER" id="PTHR46105">
    <property type="entry name" value="AGAP004733-PA"/>
    <property type="match status" value="1"/>
</dbReference>
<evidence type="ECO:0000256" key="1">
    <source>
        <dbReference type="ARBA" id="ARBA00003767"/>
    </source>
</evidence>
<evidence type="ECO:0000256" key="4">
    <source>
        <dbReference type="ARBA" id="ARBA00022737"/>
    </source>
</evidence>
<dbReference type="InterPro" id="IPR050457">
    <property type="entry name" value="ZnFinger_BTB_dom_contain"/>
</dbReference>
<dbReference type="SUPFAM" id="SSF57667">
    <property type="entry name" value="beta-beta-alpha zinc fingers"/>
    <property type="match status" value="3"/>
</dbReference>
<keyword evidence="7" id="KW-0805">Transcription regulation</keyword>
<evidence type="ECO:0000256" key="11">
    <source>
        <dbReference type="PROSITE-ProRule" id="PRU00042"/>
    </source>
</evidence>
<dbReference type="Pfam" id="PF00096">
    <property type="entry name" value="zf-C2H2"/>
    <property type="match status" value="3"/>
</dbReference>
<dbReference type="InterPro" id="IPR013087">
    <property type="entry name" value="Znf_C2H2_type"/>
</dbReference>
<dbReference type="PROSITE" id="PS00028">
    <property type="entry name" value="ZINC_FINGER_C2H2_1"/>
    <property type="match status" value="3"/>
</dbReference>
<dbReference type="STRING" id="75743.A0A401PSR5"/>
<dbReference type="Proteomes" id="UP000288216">
    <property type="component" value="Unassembled WGS sequence"/>
</dbReference>
<dbReference type="Pfam" id="PF00651">
    <property type="entry name" value="BTB"/>
    <property type="match status" value="1"/>
</dbReference>
<evidence type="ECO:0000256" key="7">
    <source>
        <dbReference type="ARBA" id="ARBA00023015"/>
    </source>
</evidence>
<dbReference type="FunFam" id="3.30.160.60:FF:000333">
    <property type="entry name" value="Zinc finger and BTB domain-containing protein 26"/>
    <property type="match status" value="1"/>
</dbReference>
<dbReference type="SMART" id="SM00225">
    <property type="entry name" value="BTB"/>
    <property type="match status" value="1"/>
</dbReference>
<feature type="domain" description="C2H2-type" evidence="14">
    <location>
        <begin position="454"/>
        <end position="477"/>
    </location>
</feature>
<dbReference type="PROSITE" id="PS50097">
    <property type="entry name" value="BTB"/>
    <property type="match status" value="1"/>
</dbReference>
<evidence type="ECO:0000313" key="16">
    <source>
        <dbReference type="Proteomes" id="UP000288216"/>
    </source>
</evidence>
<dbReference type="InterPro" id="IPR011333">
    <property type="entry name" value="SKP1/BTB/POZ_sf"/>
</dbReference>
<evidence type="ECO:0000256" key="2">
    <source>
        <dbReference type="ARBA" id="ARBA00004123"/>
    </source>
</evidence>
<dbReference type="OrthoDB" id="1405595at2759"/>
<keyword evidence="8" id="KW-0238">DNA-binding</keyword>
<evidence type="ECO:0000256" key="8">
    <source>
        <dbReference type="ARBA" id="ARBA00023125"/>
    </source>
</evidence>
<feature type="compositionally biased region" description="Low complexity" evidence="12">
    <location>
        <begin position="185"/>
        <end position="194"/>
    </location>
</feature>
<dbReference type="Gene3D" id="3.30.160.60">
    <property type="entry name" value="Classic Zinc Finger"/>
    <property type="match status" value="3"/>
</dbReference>
<keyword evidence="16" id="KW-1185">Reference proteome</keyword>